<comment type="caution">
    <text evidence="1">The sequence shown here is derived from an EMBL/GenBank/DDBJ whole genome shotgun (WGS) entry which is preliminary data.</text>
</comment>
<gene>
    <name evidence="1" type="ORF">AR686_17550</name>
</gene>
<evidence type="ECO:0000313" key="1">
    <source>
        <dbReference type="EMBL" id="KUJ53992.1"/>
    </source>
</evidence>
<sequence length="95" mass="11415">MHFRNFEFVNNWSQTPVLRSTGSIPVLGTKPERSDKSLCFRFFLNYFHERYGFSNIPKNSLSEINMVLHTSFKFQKIKKNSKFWNSFHLKKHINI</sequence>
<protein>
    <submittedName>
        <fullName evidence="1">Uncharacterized protein</fullName>
    </submittedName>
</protein>
<proteinExistence type="predicted"/>
<accession>A0A101CCZ8</accession>
<dbReference type="Proteomes" id="UP000054388">
    <property type="component" value="Unassembled WGS sequence"/>
</dbReference>
<organism evidence="1 2">
    <name type="scientific">Chryseobacterium aquaticum subsp. greenlandense</name>
    <dbReference type="NCBI Taxonomy" id="345663"/>
    <lineage>
        <taxon>Bacteria</taxon>
        <taxon>Pseudomonadati</taxon>
        <taxon>Bacteroidota</taxon>
        <taxon>Flavobacteriia</taxon>
        <taxon>Flavobacteriales</taxon>
        <taxon>Weeksellaceae</taxon>
        <taxon>Chryseobacterium group</taxon>
        <taxon>Chryseobacterium</taxon>
    </lineage>
</organism>
<evidence type="ECO:0000313" key="2">
    <source>
        <dbReference type="Proteomes" id="UP000054388"/>
    </source>
</evidence>
<dbReference type="AlphaFoldDB" id="A0A101CCZ8"/>
<name>A0A101CCZ8_9FLAO</name>
<reference evidence="1 2" key="1">
    <citation type="submission" date="2015-10" db="EMBL/GenBank/DDBJ databases">
        <title>Genome sequence of Chryseobacterium greenlandense.</title>
        <authorList>
            <person name="Newman J."/>
            <person name="Fischer K."/>
            <person name="Miller J."/>
        </authorList>
    </citation>
    <scope>NUCLEOTIDE SEQUENCE [LARGE SCALE GENOMIC DNA]</scope>
    <source>
        <strain evidence="1 2">UMB34</strain>
    </source>
</reference>
<dbReference type="EMBL" id="LMAI01000015">
    <property type="protein sequence ID" value="KUJ53992.1"/>
    <property type="molecule type" value="Genomic_DNA"/>
</dbReference>